<keyword evidence="5 6" id="KW-0472">Membrane</keyword>
<dbReference type="RefSeq" id="XP_018131180.1">
    <property type="nucleotide sequence ID" value="XM_018273886.1"/>
</dbReference>
<feature type="transmembrane region" description="Helical" evidence="6">
    <location>
        <begin position="182"/>
        <end position="208"/>
    </location>
</feature>
<proteinExistence type="inferred from homology"/>
<reference evidence="9" key="2">
    <citation type="journal article" date="2018" name="Nat. Commun.">
        <title>Extreme sensitivity to ultraviolet light in the fungal pathogen causing white-nose syndrome of bats.</title>
        <authorList>
            <person name="Palmer J.M."/>
            <person name="Drees K.P."/>
            <person name="Foster J.T."/>
            <person name="Lindner D.L."/>
        </authorList>
    </citation>
    <scope>NUCLEOTIDE SEQUENCE [LARGE SCALE GENOMIC DNA]</scope>
    <source>
        <strain evidence="9">UAMH 10579</strain>
    </source>
</reference>
<feature type="transmembrane region" description="Helical" evidence="6">
    <location>
        <begin position="119"/>
        <end position="148"/>
    </location>
</feature>
<evidence type="ECO:0000259" key="7">
    <source>
        <dbReference type="PROSITE" id="PS50850"/>
    </source>
</evidence>
<dbReference type="GO" id="GO:0005351">
    <property type="term" value="F:carbohydrate:proton symporter activity"/>
    <property type="evidence" value="ECO:0007669"/>
    <property type="project" value="TreeGrafter"/>
</dbReference>
<dbReference type="PROSITE" id="PS50850">
    <property type="entry name" value="MFS"/>
    <property type="match status" value="1"/>
</dbReference>
<organism evidence="8 9">
    <name type="scientific">Pseudogymnoascus verrucosus</name>
    <dbReference type="NCBI Taxonomy" id="342668"/>
    <lineage>
        <taxon>Eukaryota</taxon>
        <taxon>Fungi</taxon>
        <taxon>Dikarya</taxon>
        <taxon>Ascomycota</taxon>
        <taxon>Pezizomycotina</taxon>
        <taxon>Leotiomycetes</taxon>
        <taxon>Thelebolales</taxon>
        <taxon>Thelebolaceae</taxon>
        <taxon>Pseudogymnoascus</taxon>
    </lineage>
</organism>
<comment type="similarity">
    <text evidence="2">Belongs to the major facilitator superfamily. Sugar transporter (TC 2.A.1.1) family.</text>
</comment>
<evidence type="ECO:0000313" key="9">
    <source>
        <dbReference type="Proteomes" id="UP000091956"/>
    </source>
</evidence>
<dbReference type="GO" id="GO:0016020">
    <property type="term" value="C:membrane"/>
    <property type="evidence" value="ECO:0007669"/>
    <property type="project" value="UniProtKB-SubCell"/>
</dbReference>
<dbReference type="PANTHER" id="PTHR48022:SF34">
    <property type="entry name" value="MAJOR FACILITATOR SUPERFAMILY (MFS) PROFILE DOMAIN-CONTAINING PROTEIN-RELATED"/>
    <property type="match status" value="1"/>
</dbReference>
<feature type="transmembrane region" description="Helical" evidence="6">
    <location>
        <begin position="87"/>
        <end position="107"/>
    </location>
</feature>
<evidence type="ECO:0000256" key="3">
    <source>
        <dbReference type="ARBA" id="ARBA00022692"/>
    </source>
</evidence>
<evidence type="ECO:0000313" key="8">
    <source>
        <dbReference type="EMBL" id="OBT97447.1"/>
    </source>
</evidence>
<gene>
    <name evidence="8" type="ORF">VE01_04412</name>
</gene>
<keyword evidence="9" id="KW-1185">Reference proteome</keyword>
<evidence type="ECO:0000256" key="6">
    <source>
        <dbReference type="SAM" id="Phobius"/>
    </source>
</evidence>
<dbReference type="InterPro" id="IPR050360">
    <property type="entry name" value="MFS_Sugar_Transporters"/>
</dbReference>
<keyword evidence="3 6" id="KW-0812">Transmembrane</keyword>
<comment type="subcellular location">
    <subcellularLocation>
        <location evidence="1">Membrane</location>
        <topology evidence="1">Multi-pass membrane protein</topology>
    </subcellularLocation>
</comment>
<evidence type="ECO:0000256" key="1">
    <source>
        <dbReference type="ARBA" id="ARBA00004141"/>
    </source>
</evidence>
<sequence>MTLVSETVNVNVEQHSYSQVHWLDFSAILWQLSGINGMNYFSPLIFKSLGVTGTDTGLFATGIYGVVKSVSATISMLFLVDRIGRKTLLLSSCGIMSFSLFFVGAYVKITHPDGFTQQINSGAIAAIAFIYIYSIGYASAFGGIPYILLSEAAPLNVRTVSATLGASMQWVMNLVITKATPYMISSIGYGTFFFFGSCVVCGWIYIFIWAPETKGVSLEHMAAAFGHDDVVAITEIAAKAKNEHFALPRM</sequence>
<reference evidence="8 9" key="1">
    <citation type="submission" date="2016-03" db="EMBL/GenBank/DDBJ databases">
        <title>Comparative genomics of Pseudogymnoascus destructans, the fungus causing white-nose syndrome of bats.</title>
        <authorList>
            <person name="Palmer J.M."/>
            <person name="Drees K.P."/>
            <person name="Foster J.T."/>
            <person name="Lindner D.L."/>
        </authorList>
    </citation>
    <scope>NUCLEOTIDE SEQUENCE [LARGE SCALE GENOMIC DNA]</scope>
    <source>
        <strain evidence="8 9">UAMH 10579</strain>
    </source>
</reference>
<evidence type="ECO:0000256" key="2">
    <source>
        <dbReference type="ARBA" id="ARBA00010992"/>
    </source>
</evidence>
<protein>
    <recommendedName>
        <fullName evidence="7">Major facilitator superfamily (MFS) profile domain-containing protein</fullName>
    </recommendedName>
</protein>
<dbReference type="GeneID" id="28837798"/>
<keyword evidence="4 6" id="KW-1133">Transmembrane helix</keyword>
<feature type="domain" description="Major facilitator superfamily (MFS) profile" evidence="7">
    <location>
        <begin position="1"/>
        <end position="214"/>
    </location>
</feature>
<dbReference type="SUPFAM" id="SSF103473">
    <property type="entry name" value="MFS general substrate transporter"/>
    <property type="match status" value="1"/>
</dbReference>
<dbReference type="EMBL" id="KV460222">
    <property type="protein sequence ID" value="OBT97447.1"/>
    <property type="molecule type" value="Genomic_DNA"/>
</dbReference>
<dbReference type="Proteomes" id="UP000091956">
    <property type="component" value="Unassembled WGS sequence"/>
</dbReference>
<dbReference type="Pfam" id="PF00083">
    <property type="entry name" value="Sugar_tr"/>
    <property type="match status" value="1"/>
</dbReference>
<dbReference type="InterPro" id="IPR036259">
    <property type="entry name" value="MFS_trans_sf"/>
</dbReference>
<evidence type="ECO:0000256" key="5">
    <source>
        <dbReference type="ARBA" id="ARBA00023136"/>
    </source>
</evidence>
<dbReference type="InterPro" id="IPR020846">
    <property type="entry name" value="MFS_dom"/>
</dbReference>
<feature type="transmembrane region" description="Helical" evidence="6">
    <location>
        <begin position="58"/>
        <end position="80"/>
    </location>
</feature>
<dbReference type="STRING" id="342668.A0A1B8GNP3"/>
<dbReference type="PROSITE" id="PS00216">
    <property type="entry name" value="SUGAR_TRANSPORT_1"/>
    <property type="match status" value="1"/>
</dbReference>
<evidence type="ECO:0000256" key="4">
    <source>
        <dbReference type="ARBA" id="ARBA00022989"/>
    </source>
</evidence>
<accession>A0A1B8GNP3</accession>
<name>A0A1B8GNP3_9PEZI</name>
<dbReference type="AlphaFoldDB" id="A0A1B8GNP3"/>
<dbReference type="InterPro" id="IPR005829">
    <property type="entry name" value="Sugar_transporter_CS"/>
</dbReference>
<dbReference type="Gene3D" id="1.20.1250.20">
    <property type="entry name" value="MFS general substrate transporter like domains"/>
    <property type="match status" value="1"/>
</dbReference>
<dbReference type="PANTHER" id="PTHR48022">
    <property type="entry name" value="PLASTIDIC GLUCOSE TRANSPORTER 4"/>
    <property type="match status" value="1"/>
</dbReference>
<dbReference type="InterPro" id="IPR005828">
    <property type="entry name" value="MFS_sugar_transport-like"/>
</dbReference>